<accession>A0A1B7L8T4</accession>
<comment type="caution">
    <text evidence="1">The sequence shown here is derived from an EMBL/GenBank/DDBJ whole genome shotgun (WGS) entry which is preliminary data.</text>
</comment>
<dbReference type="EMBL" id="LYRP01000001">
    <property type="protein sequence ID" value="OAT78762.1"/>
    <property type="molecule type" value="Genomic_DNA"/>
</dbReference>
<dbReference type="RefSeq" id="WP_064594615.1">
    <property type="nucleotide sequence ID" value="NZ_JBDJAE010000024.1"/>
</dbReference>
<evidence type="ECO:0000313" key="1">
    <source>
        <dbReference type="EMBL" id="OAT78762.1"/>
    </source>
</evidence>
<dbReference type="AlphaFoldDB" id="A0A1B7L8T4"/>
<sequence length="242" mass="27468">MRIMGKKIDSKIFDSSNKKTLMKWGDVYNCTKSLIPQALMLIHTVRHVHTQANRSPLLNQDAESAFNSWDVISTSLIEYRSKYIRSQWANVGLLLAVPPQNIIGTFSEDVSFQNHAGIKENNSFALAESYFNGTPKLFEGKKAKERFNYIREHLLPNKSYAHITTPENLMINSKHKRYNEVLVVGKSNVNIHAGFPPTGHITVCGIYHLTTFGNKTDPDDEKLIGQLKVLNPNVPVIRQEVY</sequence>
<evidence type="ECO:0000313" key="2">
    <source>
        <dbReference type="Proteomes" id="UP000078225"/>
    </source>
</evidence>
<reference evidence="2" key="1">
    <citation type="submission" date="2016-05" db="EMBL/GenBank/DDBJ databases">
        <authorList>
            <person name="Behera P."/>
            <person name="Vaishampayan P."/>
            <person name="Singh N."/>
            <person name="Raina V."/>
            <person name="Suar M."/>
            <person name="Pattnaik A."/>
            <person name="Rastogi G."/>
        </authorList>
    </citation>
    <scope>NUCLEOTIDE SEQUENCE [LARGE SCALE GENOMIC DNA]</scope>
    <source>
        <strain evidence="2">MP23</strain>
    </source>
</reference>
<keyword evidence="2" id="KW-1185">Reference proteome</keyword>
<organism evidence="1 2">
    <name type="scientific">Mangrovibacter phragmitis</name>
    <dbReference type="NCBI Taxonomy" id="1691903"/>
    <lineage>
        <taxon>Bacteria</taxon>
        <taxon>Pseudomonadati</taxon>
        <taxon>Pseudomonadota</taxon>
        <taxon>Gammaproteobacteria</taxon>
        <taxon>Enterobacterales</taxon>
        <taxon>Enterobacteriaceae</taxon>
        <taxon>Mangrovibacter</taxon>
    </lineage>
</organism>
<dbReference type="Proteomes" id="UP000078225">
    <property type="component" value="Unassembled WGS sequence"/>
</dbReference>
<proteinExistence type="predicted"/>
<gene>
    <name evidence="1" type="ORF">A9B99_03400</name>
</gene>
<protein>
    <submittedName>
        <fullName evidence="1">Uncharacterized protein</fullName>
    </submittedName>
</protein>
<name>A0A1B7L8T4_9ENTR</name>